<dbReference type="GO" id="GO:0004674">
    <property type="term" value="F:protein serine/threonine kinase activity"/>
    <property type="evidence" value="ECO:0007669"/>
    <property type="project" value="UniProtKB-KW"/>
</dbReference>
<proteinExistence type="predicted"/>
<protein>
    <submittedName>
        <fullName evidence="2">Serine/threonine protein kinase</fullName>
    </submittedName>
</protein>
<keyword evidence="2" id="KW-0418">Kinase</keyword>
<organism evidence="2 3">
    <name type="scientific">Streptomyces botrytidirepellens</name>
    <dbReference type="NCBI Taxonomy" id="2486417"/>
    <lineage>
        <taxon>Bacteria</taxon>
        <taxon>Bacillati</taxon>
        <taxon>Actinomycetota</taxon>
        <taxon>Actinomycetes</taxon>
        <taxon>Kitasatosporales</taxon>
        <taxon>Streptomycetaceae</taxon>
        <taxon>Streptomyces</taxon>
    </lineage>
</organism>
<keyword evidence="2" id="KW-0808">Transferase</keyword>
<dbReference type="SUPFAM" id="SSF56112">
    <property type="entry name" value="Protein kinase-like (PK-like)"/>
    <property type="match status" value="1"/>
</dbReference>
<evidence type="ECO:0000256" key="1">
    <source>
        <dbReference type="SAM" id="MobiDB-lite"/>
    </source>
</evidence>
<dbReference type="Proteomes" id="UP000275401">
    <property type="component" value="Unassembled WGS sequence"/>
</dbReference>
<sequence length="210" mass="21371">MEPLSRDDPRRIGPYHLIARLDPGAGDAAAMARCFIARGNGGDRTVLISAPPVASADDAGYRERFRAEAENARLLAGASRSRWTVPVVEISADGTPPGDSSHSVGGTEPPWSASPYLPMLPLPAALESYGGPLPVRTVRAVGAALAEALDEVHTAGFTHAGIAPGTVFLAGDGPRLAGFGAVRAAGPDGEARAGLPGLDADALPPEQLAG</sequence>
<dbReference type="AlphaFoldDB" id="A0A3M8WPB5"/>
<reference evidence="2 3" key="1">
    <citation type="submission" date="2018-11" db="EMBL/GenBank/DDBJ databases">
        <title>The Potential of Streptomyces as Biocontrol Agents against the Tomato grey mould, Botrytis cinerea (Gray mold) Frontiers in Microbiology.</title>
        <authorList>
            <person name="Li D."/>
        </authorList>
    </citation>
    <scope>NUCLEOTIDE SEQUENCE [LARGE SCALE GENOMIC DNA]</scope>
    <source>
        <strain evidence="2 3">NEAU-LD23</strain>
    </source>
</reference>
<dbReference type="InterPro" id="IPR011009">
    <property type="entry name" value="Kinase-like_dom_sf"/>
</dbReference>
<comment type="caution">
    <text evidence="2">The sequence shown here is derived from an EMBL/GenBank/DDBJ whole genome shotgun (WGS) entry which is preliminary data.</text>
</comment>
<dbReference type="EMBL" id="RIBZ01000115">
    <property type="protein sequence ID" value="RNG31110.1"/>
    <property type="molecule type" value="Genomic_DNA"/>
</dbReference>
<evidence type="ECO:0000313" key="3">
    <source>
        <dbReference type="Proteomes" id="UP000275401"/>
    </source>
</evidence>
<keyword evidence="3" id="KW-1185">Reference proteome</keyword>
<keyword evidence="2" id="KW-0723">Serine/threonine-protein kinase</keyword>
<accession>A0A3M8WPB5</accession>
<feature type="non-terminal residue" evidence="2">
    <location>
        <position position="210"/>
    </location>
</feature>
<dbReference type="Gene3D" id="1.10.510.10">
    <property type="entry name" value="Transferase(Phosphotransferase) domain 1"/>
    <property type="match status" value="1"/>
</dbReference>
<feature type="region of interest" description="Disordered" evidence="1">
    <location>
        <begin position="191"/>
        <end position="210"/>
    </location>
</feature>
<name>A0A3M8WPB5_9ACTN</name>
<gene>
    <name evidence="2" type="ORF">EEJ42_08920</name>
</gene>
<evidence type="ECO:0000313" key="2">
    <source>
        <dbReference type="EMBL" id="RNG31110.1"/>
    </source>
</evidence>